<feature type="transmembrane region" description="Helical" evidence="6">
    <location>
        <begin position="273"/>
        <end position="290"/>
    </location>
</feature>
<dbReference type="PANTHER" id="PTHR33507">
    <property type="entry name" value="INNER MEMBRANE PROTEIN YBBJ"/>
    <property type="match status" value="1"/>
</dbReference>
<dbReference type="SUPFAM" id="SSF141322">
    <property type="entry name" value="NfeD domain-like"/>
    <property type="match status" value="1"/>
</dbReference>
<gene>
    <name evidence="10" type="ORF">SAMN05661077_0210</name>
</gene>
<dbReference type="InterPro" id="IPR056739">
    <property type="entry name" value="NfeD_membrane"/>
</dbReference>
<dbReference type="EMBL" id="FMUN01000001">
    <property type="protein sequence ID" value="SCX75161.1"/>
    <property type="molecule type" value="Genomic_DNA"/>
</dbReference>
<organism evidence="10 11">
    <name type="scientific">Thiohalorhabdus denitrificans</name>
    <dbReference type="NCBI Taxonomy" id="381306"/>
    <lineage>
        <taxon>Bacteria</taxon>
        <taxon>Pseudomonadati</taxon>
        <taxon>Pseudomonadota</taxon>
        <taxon>Gammaproteobacteria</taxon>
        <taxon>Thiohalorhabdales</taxon>
        <taxon>Thiohalorhabdaceae</taxon>
        <taxon>Thiohalorhabdus</taxon>
    </lineage>
</organism>
<proteinExistence type="predicted"/>
<dbReference type="GO" id="GO:0016020">
    <property type="term" value="C:membrane"/>
    <property type="evidence" value="ECO:0007669"/>
    <property type="project" value="UniProtKB-SubCell"/>
</dbReference>
<dbReference type="InterPro" id="IPR056738">
    <property type="entry name" value="NfeD1b_N"/>
</dbReference>
<keyword evidence="11" id="KW-1185">Reference proteome</keyword>
<feature type="region of interest" description="Disordered" evidence="5">
    <location>
        <begin position="132"/>
        <end position="173"/>
    </location>
</feature>
<dbReference type="GO" id="GO:0008233">
    <property type="term" value="F:peptidase activity"/>
    <property type="evidence" value="ECO:0007669"/>
    <property type="project" value="UniProtKB-KW"/>
</dbReference>
<protein>
    <submittedName>
        <fullName evidence="10">Membrane-bound serine protease (ClpP class)</fullName>
    </submittedName>
</protein>
<dbReference type="SUPFAM" id="SSF52096">
    <property type="entry name" value="ClpP/crotonase"/>
    <property type="match status" value="1"/>
</dbReference>
<feature type="compositionally biased region" description="Basic and acidic residues" evidence="5">
    <location>
        <begin position="161"/>
        <end position="173"/>
    </location>
</feature>
<dbReference type="GO" id="GO:0006508">
    <property type="term" value="P:proteolysis"/>
    <property type="evidence" value="ECO:0007669"/>
    <property type="project" value="UniProtKB-KW"/>
</dbReference>
<dbReference type="FunFam" id="3.90.226.10:FF:000089">
    <property type="entry name" value="Membrane-bound serine protease"/>
    <property type="match status" value="1"/>
</dbReference>
<dbReference type="STRING" id="381306.AN478_13200"/>
<evidence type="ECO:0000256" key="6">
    <source>
        <dbReference type="SAM" id="Phobius"/>
    </source>
</evidence>
<dbReference type="Pfam" id="PF24961">
    <property type="entry name" value="NfeD_membrane"/>
    <property type="match status" value="1"/>
</dbReference>
<dbReference type="AlphaFoldDB" id="A0A1G5ABD6"/>
<evidence type="ECO:0000256" key="2">
    <source>
        <dbReference type="ARBA" id="ARBA00022692"/>
    </source>
</evidence>
<feature type="transmembrane region" description="Helical" evidence="6">
    <location>
        <begin position="318"/>
        <end position="334"/>
    </location>
</feature>
<dbReference type="Proteomes" id="UP000183104">
    <property type="component" value="Unassembled WGS sequence"/>
</dbReference>
<keyword evidence="10" id="KW-0378">Hydrolase</keyword>
<feature type="domain" description="NfeD1b N-terminal" evidence="9">
    <location>
        <begin position="51"/>
        <end position="139"/>
    </location>
</feature>
<feature type="domain" description="NfeD-like C-terminal" evidence="7">
    <location>
        <begin position="407"/>
        <end position="459"/>
    </location>
</feature>
<evidence type="ECO:0000259" key="8">
    <source>
        <dbReference type="Pfam" id="PF24961"/>
    </source>
</evidence>
<sequence>MLRTGTYLLLVVAGAVMLLGSPAAPQEGPRPAERPVVVSAMEGVIGPPQADWMRQSLEQATTLDARALVLRLNTPGGLSDAMRDIIQTVLSSPIPVITWVAPSGSRAASAGTYIFYASHVAAMAPGTNLGAATPIQMGGGGTPGSPGEEPEEGQEGGDQAEEQKEGSGDPAKRKMVEDAVAYLQSLADLRGRNRDWAERAVREGASLPAQEAAETDVADFLAPTLEALLEAADGRTVETAAGEVTLDLEGAPVEEIEPGWRIRLLQILANPNVAYILMLIGIYGLIFELASPGGIVPGVLGGISLLLALYAFQALPVNYAGLALMGLGILFFIAEALVPSFGALGIGGLIAFVLGSIMLMDTDTPALEVAWPVIITAAVITGGFMLTVATMAARSHHRQSVSGTGHLIGRTARAIDDLDPEGWVRFEGERWQARAAEPVAAGEDVRITAVKGLTLEVTKLDSAHWEE</sequence>
<dbReference type="Pfam" id="PF01957">
    <property type="entry name" value="NfeD"/>
    <property type="match status" value="1"/>
</dbReference>
<dbReference type="CDD" id="cd07020">
    <property type="entry name" value="Clp_protease_NfeD_1"/>
    <property type="match status" value="1"/>
</dbReference>
<keyword evidence="2 6" id="KW-0812">Transmembrane</keyword>
<feature type="transmembrane region" description="Helical" evidence="6">
    <location>
        <begin position="371"/>
        <end position="393"/>
    </location>
</feature>
<evidence type="ECO:0000313" key="10">
    <source>
        <dbReference type="EMBL" id="SCX75161.1"/>
    </source>
</evidence>
<dbReference type="Pfam" id="PF25145">
    <property type="entry name" value="NfeD1b_N"/>
    <property type="match status" value="1"/>
</dbReference>
<evidence type="ECO:0000259" key="9">
    <source>
        <dbReference type="Pfam" id="PF25145"/>
    </source>
</evidence>
<comment type="subcellular location">
    <subcellularLocation>
        <location evidence="1">Membrane</location>
        <topology evidence="1">Multi-pass membrane protein</topology>
    </subcellularLocation>
</comment>
<keyword evidence="10" id="KW-0645">Protease</keyword>
<dbReference type="Gene3D" id="2.40.50.140">
    <property type="entry name" value="Nucleic acid-binding proteins"/>
    <property type="match status" value="1"/>
</dbReference>
<feature type="compositionally biased region" description="Acidic residues" evidence="5">
    <location>
        <begin position="148"/>
        <end position="160"/>
    </location>
</feature>
<evidence type="ECO:0000259" key="7">
    <source>
        <dbReference type="Pfam" id="PF01957"/>
    </source>
</evidence>
<dbReference type="InterPro" id="IPR012340">
    <property type="entry name" value="NA-bd_OB-fold"/>
</dbReference>
<evidence type="ECO:0000256" key="5">
    <source>
        <dbReference type="SAM" id="MobiDB-lite"/>
    </source>
</evidence>
<keyword evidence="4 6" id="KW-0472">Membrane</keyword>
<dbReference type="InterPro" id="IPR029045">
    <property type="entry name" value="ClpP/crotonase-like_dom_sf"/>
</dbReference>
<evidence type="ECO:0000313" key="11">
    <source>
        <dbReference type="Proteomes" id="UP000183104"/>
    </source>
</evidence>
<accession>A0A1G5ABD6</accession>
<dbReference type="PANTHER" id="PTHR33507:SF4">
    <property type="entry name" value="NODULATION COMPETITIVENESS PROTEIN NFED"/>
    <property type="match status" value="1"/>
</dbReference>
<keyword evidence="3 6" id="KW-1133">Transmembrane helix</keyword>
<name>A0A1G5ABD6_9GAMM</name>
<dbReference type="InterPro" id="IPR002810">
    <property type="entry name" value="NfeD-like_C"/>
</dbReference>
<evidence type="ECO:0000256" key="4">
    <source>
        <dbReference type="ARBA" id="ARBA00023136"/>
    </source>
</evidence>
<dbReference type="InterPro" id="IPR052165">
    <property type="entry name" value="Membrane_assoc_protease"/>
</dbReference>
<evidence type="ECO:0000256" key="3">
    <source>
        <dbReference type="ARBA" id="ARBA00022989"/>
    </source>
</evidence>
<feature type="domain" description="NfeD integral membrane" evidence="8">
    <location>
        <begin position="272"/>
        <end position="389"/>
    </location>
</feature>
<feature type="transmembrane region" description="Helical" evidence="6">
    <location>
        <begin position="341"/>
        <end position="359"/>
    </location>
</feature>
<evidence type="ECO:0000256" key="1">
    <source>
        <dbReference type="ARBA" id="ARBA00004141"/>
    </source>
</evidence>
<dbReference type="RefSeq" id="WP_269434450.1">
    <property type="nucleotide sequence ID" value="NZ_FMUN01000001.1"/>
</dbReference>
<dbReference type="Gene3D" id="3.90.226.10">
    <property type="entry name" value="2-enoyl-CoA Hydratase, Chain A, domain 1"/>
    <property type="match status" value="1"/>
</dbReference>
<reference evidence="11" key="1">
    <citation type="submission" date="2016-10" db="EMBL/GenBank/DDBJ databases">
        <authorList>
            <person name="Varghese N."/>
        </authorList>
    </citation>
    <scope>NUCLEOTIDE SEQUENCE [LARGE SCALE GENOMIC DNA]</scope>
    <source>
        <strain evidence="11">HL 19</strain>
    </source>
</reference>